<keyword evidence="3" id="KW-0804">Transcription</keyword>
<dbReference type="AlphaFoldDB" id="A0A846H6W9"/>
<protein>
    <submittedName>
        <fullName evidence="6">Crp/Fnr family transcriptional regulator</fullName>
    </submittedName>
</protein>
<dbReference type="InterPro" id="IPR036388">
    <property type="entry name" value="WH-like_DNA-bd_sf"/>
</dbReference>
<gene>
    <name evidence="6" type="ORF">PI95_006965</name>
</gene>
<dbReference type="GO" id="GO:0003677">
    <property type="term" value="F:DNA binding"/>
    <property type="evidence" value="ECO:0007669"/>
    <property type="project" value="UniProtKB-KW"/>
</dbReference>
<dbReference type="Gene3D" id="2.60.120.10">
    <property type="entry name" value="Jelly Rolls"/>
    <property type="match status" value="1"/>
</dbReference>
<dbReference type="EMBL" id="JTCM02000009">
    <property type="protein sequence ID" value="NEU72320.1"/>
    <property type="molecule type" value="Genomic_DNA"/>
</dbReference>
<evidence type="ECO:0000313" key="7">
    <source>
        <dbReference type="Proteomes" id="UP000031549"/>
    </source>
</evidence>
<dbReference type="Pfam" id="PF13545">
    <property type="entry name" value="HTH_Crp_2"/>
    <property type="match status" value="1"/>
</dbReference>
<evidence type="ECO:0000256" key="4">
    <source>
        <dbReference type="SAM" id="MobiDB-lite"/>
    </source>
</evidence>
<dbReference type="GO" id="GO:0006355">
    <property type="term" value="P:regulation of DNA-templated transcription"/>
    <property type="evidence" value="ECO:0007669"/>
    <property type="project" value="InterPro"/>
</dbReference>
<reference evidence="6 7" key="1">
    <citation type="journal article" date="2015" name="Genome Announc.">
        <title>Draft Genome Sequence of Cyanobacterium Hassallia byssoidea Strain VB512170, Isolated from Monuments in India.</title>
        <authorList>
            <person name="Singh D."/>
            <person name="Chandrababunaidu M.M."/>
            <person name="Panda A."/>
            <person name="Sen D."/>
            <person name="Bhattacharyya S."/>
            <person name="Adhikary S.P."/>
            <person name="Tripathy S."/>
        </authorList>
    </citation>
    <scope>NUCLEOTIDE SEQUENCE [LARGE SCALE GENOMIC DNA]</scope>
    <source>
        <strain evidence="6 7">VB512170</strain>
    </source>
</reference>
<name>A0A846H6W9_9CYAN</name>
<organism evidence="6 7">
    <name type="scientific">Hassallia byssoidea VB512170</name>
    <dbReference type="NCBI Taxonomy" id="1304833"/>
    <lineage>
        <taxon>Bacteria</taxon>
        <taxon>Bacillati</taxon>
        <taxon>Cyanobacteriota</taxon>
        <taxon>Cyanophyceae</taxon>
        <taxon>Nostocales</taxon>
        <taxon>Tolypothrichaceae</taxon>
        <taxon>Hassallia</taxon>
    </lineage>
</organism>
<dbReference type="SUPFAM" id="SSF51206">
    <property type="entry name" value="cAMP-binding domain-like"/>
    <property type="match status" value="1"/>
</dbReference>
<proteinExistence type="predicted"/>
<sequence length="237" mass="26812">MPDKNGQPSPVGDAQTTKTQARTSDLVVGTCGSSKRTLVPFLSTFCETPTLVKQHFFERGELIPLEPSVFYRIERGIVCASTWDEDGKSTTLGYWGVGDIVGYPLSKVRPYHLECLNATEASIVPFEVLHQNIDALLSHIQQVEELMCIINCKRVSMRVWQFLLWLSNKFGRELEQGKLIELAITHQEIADVLNTTRVTVTRVLQQFEDEGKLQRHKRKIILAMPQKAEVGRLNCIT</sequence>
<dbReference type="PROSITE" id="PS51063">
    <property type="entry name" value="HTH_CRP_2"/>
    <property type="match status" value="1"/>
</dbReference>
<dbReference type="CDD" id="cd00092">
    <property type="entry name" value="HTH_CRP"/>
    <property type="match status" value="1"/>
</dbReference>
<evidence type="ECO:0000256" key="3">
    <source>
        <dbReference type="ARBA" id="ARBA00023163"/>
    </source>
</evidence>
<dbReference type="InterPro" id="IPR012318">
    <property type="entry name" value="HTH_CRP"/>
</dbReference>
<dbReference type="PRINTS" id="PR00034">
    <property type="entry name" value="HTHCRP"/>
</dbReference>
<feature type="domain" description="HTH crp-type" evidence="5">
    <location>
        <begin position="153"/>
        <end position="226"/>
    </location>
</feature>
<dbReference type="InterPro" id="IPR014710">
    <property type="entry name" value="RmlC-like_jellyroll"/>
</dbReference>
<dbReference type="InterPro" id="IPR036390">
    <property type="entry name" value="WH_DNA-bd_sf"/>
</dbReference>
<accession>A0A846H6W9</accession>
<dbReference type="InterPro" id="IPR018490">
    <property type="entry name" value="cNMP-bd_dom_sf"/>
</dbReference>
<feature type="region of interest" description="Disordered" evidence="4">
    <location>
        <begin position="1"/>
        <end position="21"/>
    </location>
</feature>
<keyword evidence="1" id="KW-0805">Transcription regulation</keyword>
<evidence type="ECO:0000259" key="5">
    <source>
        <dbReference type="PROSITE" id="PS51063"/>
    </source>
</evidence>
<dbReference type="Proteomes" id="UP000031549">
    <property type="component" value="Unassembled WGS sequence"/>
</dbReference>
<evidence type="ECO:0000256" key="2">
    <source>
        <dbReference type="ARBA" id="ARBA00023125"/>
    </source>
</evidence>
<evidence type="ECO:0000313" key="6">
    <source>
        <dbReference type="EMBL" id="NEU72320.1"/>
    </source>
</evidence>
<dbReference type="SUPFAM" id="SSF46785">
    <property type="entry name" value="Winged helix' DNA-binding domain"/>
    <property type="match status" value="1"/>
</dbReference>
<evidence type="ECO:0000256" key="1">
    <source>
        <dbReference type="ARBA" id="ARBA00023015"/>
    </source>
</evidence>
<dbReference type="SMART" id="SM00419">
    <property type="entry name" value="HTH_CRP"/>
    <property type="match status" value="1"/>
</dbReference>
<dbReference type="Gene3D" id="1.10.10.10">
    <property type="entry name" value="Winged helix-like DNA-binding domain superfamily/Winged helix DNA-binding domain"/>
    <property type="match status" value="1"/>
</dbReference>
<keyword evidence="7" id="KW-1185">Reference proteome</keyword>
<keyword evidence="2" id="KW-0238">DNA-binding</keyword>
<comment type="caution">
    <text evidence="6">The sequence shown here is derived from an EMBL/GenBank/DDBJ whole genome shotgun (WGS) entry which is preliminary data.</text>
</comment>